<sequence length="435" mass="47429">MAHAAAYRDRAGLVFQLQKWCGRGEVEGRHPRAVRQRHALAAAVAQVIDAQRGLEPRQQQAGSHPCQLGAMLGGVDLGLVKQHADRGQAGVLERDRIAAAIQGREILTEYLRSKSAAQQGAVAVIEAGGTHVVASRVARRAPRRGGRGDAFREIGGHGAVIELPPEIEAVDGQLHALFAYVTPQLEEQVVAAGVQRVALQSIDADSTAAAVIGHAAPLHAGIAEQVERGGLVRHRKTRLPVHVIVAEPGGRPGVHGKRGARLARRLRDVVDDPARGAHALHGGSASDDFDPLDDRRIGEISFAHAGAQWIGLRNAVEKDQRHASAQRFARGRNLLPAGGVTRNVRGECGGWIVRQQILRFQFPLRHHGHRARNPVDRFRIARRRHDDFGQRRFLGPHRQLPQRKACQRQGVRNRMRVDHANGSCKKVKAGNNNRS</sequence>
<dbReference type="Proteomes" id="UP000584325">
    <property type="component" value="Unassembled WGS sequence"/>
</dbReference>
<evidence type="ECO:0000313" key="1">
    <source>
        <dbReference type="EMBL" id="MBB3219737.1"/>
    </source>
</evidence>
<organism evidence="1 2">
    <name type="scientific">Pseudoduganella umbonata</name>
    <dbReference type="NCBI Taxonomy" id="864828"/>
    <lineage>
        <taxon>Bacteria</taxon>
        <taxon>Pseudomonadati</taxon>
        <taxon>Pseudomonadota</taxon>
        <taxon>Betaproteobacteria</taxon>
        <taxon>Burkholderiales</taxon>
        <taxon>Oxalobacteraceae</taxon>
        <taxon>Telluria group</taxon>
        <taxon>Pseudoduganella</taxon>
    </lineage>
</organism>
<gene>
    <name evidence="1" type="ORF">FHS02_000524</name>
</gene>
<accession>A0A7W5E6S2</accession>
<dbReference type="AlphaFoldDB" id="A0A7W5E6S2"/>
<evidence type="ECO:0000313" key="2">
    <source>
        <dbReference type="Proteomes" id="UP000584325"/>
    </source>
</evidence>
<dbReference type="EMBL" id="JACHXS010000001">
    <property type="protein sequence ID" value="MBB3219737.1"/>
    <property type="molecule type" value="Genomic_DNA"/>
</dbReference>
<reference evidence="1 2" key="1">
    <citation type="submission" date="2020-08" db="EMBL/GenBank/DDBJ databases">
        <title>Genomic Encyclopedia of Type Strains, Phase III (KMG-III): the genomes of soil and plant-associated and newly described type strains.</title>
        <authorList>
            <person name="Whitman W."/>
        </authorList>
    </citation>
    <scope>NUCLEOTIDE SEQUENCE [LARGE SCALE GENOMIC DNA]</scope>
    <source>
        <strain evidence="1 2">CECT 7753</strain>
    </source>
</reference>
<protein>
    <submittedName>
        <fullName evidence="1">Uncharacterized protein</fullName>
    </submittedName>
</protein>
<name>A0A7W5E6S2_9BURK</name>
<comment type="caution">
    <text evidence="1">The sequence shown here is derived from an EMBL/GenBank/DDBJ whole genome shotgun (WGS) entry which is preliminary data.</text>
</comment>
<proteinExistence type="predicted"/>